<evidence type="ECO:0000256" key="1">
    <source>
        <dbReference type="SAM" id="MobiDB-lite"/>
    </source>
</evidence>
<evidence type="ECO:0000313" key="2">
    <source>
        <dbReference type="EMBL" id="KAL0120376.1"/>
    </source>
</evidence>
<feature type="compositionally biased region" description="Basic residues" evidence="1">
    <location>
        <begin position="1"/>
        <end position="13"/>
    </location>
</feature>
<protein>
    <submittedName>
        <fullName evidence="2">Uncharacterized protein</fullName>
    </submittedName>
</protein>
<feature type="region of interest" description="Disordered" evidence="1">
    <location>
        <begin position="1"/>
        <end position="42"/>
    </location>
</feature>
<gene>
    <name evidence="2" type="ORF">PUN28_008206</name>
</gene>
<name>A0AAW2G2V0_9HYME</name>
<feature type="region of interest" description="Disordered" evidence="1">
    <location>
        <begin position="72"/>
        <end position="93"/>
    </location>
</feature>
<proteinExistence type="predicted"/>
<sequence>MPLRRIRRSKRKQPLTPRLMPESPKKKKEVDDESKITTDVNNNTPRVIAETVFPPGIPGILKGTNIALLHGPAEDKGKTRHRFRTSPLDTAPD</sequence>
<reference evidence="2 3" key="1">
    <citation type="submission" date="2023-03" db="EMBL/GenBank/DDBJ databases">
        <title>High recombination rates correlate with genetic variation in Cardiocondyla obscurior ants.</title>
        <authorList>
            <person name="Errbii M."/>
        </authorList>
    </citation>
    <scope>NUCLEOTIDE SEQUENCE [LARGE SCALE GENOMIC DNA]</scope>
    <source>
        <strain evidence="2">Alpha-2009</strain>
        <tissue evidence="2">Whole body</tissue>
    </source>
</reference>
<accession>A0AAW2G2V0</accession>
<organism evidence="2 3">
    <name type="scientific">Cardiocondyla obscurior</name>
    <dbReference type="NCBI Taxonomy" id="286306"/>
    <lineage>
        <taxon>Eukaryota</taxon>
        <taxon>Metazoa</taxon>
        <taxon>Ecdysozoa</taxon>
        <taxon>Arthropoda</taxon>
        <taxon>Hexapoda</taxon>
        <taxon>Insecta</taxon>
        <taxon>Pterygota</taxon>
        <taxon>Neoptera</taxon>
        <taxon>Endopterygota</taxon>
        <taxon>Hymenoptera</taxon>
        <taxon>Apocrita</taxon>
        <taxon>Aculeata</taxon>
        <taxon>Formicoidea</taxon>
        <taxon>Formicidae</taxon>
        <taxon>Myrmicinae</taxon>
        <taxon>Cardiocondyla</taxon>
    </lineage>
</organism>
<dbReference type="EMBL" id="JADYXP020000007">
    <property type="protein sequence ID" value="KAL0120376.1"/>
    <property type="molecule type" value="Genomic_DNA"/>
</dbReference>
<comment type="caution">
    <text evidence="2">The sequence shown here is derived from an EMBL/GenBank/DDBJ whole genome shotgun (WGS) entry which is preliminary data.</text>
</comment>
<keyword evidence="3" id="KW-1185">Reference proteome</keyword>
<dbReference type="AlphaFoldDB" id="A0AAW2G2V0"/>
<evidence type="ECO:0000313" key="3">
    <source>
        <dbReference type="Proteomes" id="UP001430953"/>
    </source>
</evidence>
<dbReference type="Proteomes" id="UP001430953">
    <property type="component" value="Unassembled WGS sequence"/>
</dbReference>